<dbReference type="Proteomes" id="UP000076532">
    <property type="component" value="Unassembled WGS sequence"/>
</dbReference>
<keyword evidence="1" id="KW-0732">Signal</keyword>
<evidence type="ECO:0000256" key="1">
    <source>
        <dbReference type="SAM" id="SignalP"/>
    </source>
</evidence>
<evidence type="ECO:0000313" key="2">
    <source>
        <dbReference type="EMBL" id="KZP28294.1"/>
    </source>
</evidence>
<proteinExistence type="predicted"/>
<name>A0A166RI39_9AGAM</name>
<dbReference type="AlphaFoldDB" id="A0A166RI39"/>
<sequence length="125" mass="13679">MFPVGASLFGITCTFAVALDREGEVSGDVVDTSLHIDARQALFSCLQNSSSTSPYRSSSNSKFSLTRPFVSLQRNVTVSAMAQAEYDADAVEVRQIGRVLVCDGVRARPPTVVRRYWSRSGSWPE</sequence>
<protein>
    <submittedName>
        <fullName evidence="2">Uncharacterized protein</fullName>
    </submittedName>
</protein>
<dbReference type="EMBL" id="KV417504">
    <property type="protein sequence ID" value="KZP28294.1"/>
    <property type="molecule type" value="Genomic_DNA"/>
</dbReference>
<evidence type="ECO:0000313" key="3">
    <source>
        <dbReference type="Proteomes" id="UP000076532"/>
    </source>
</evidence>
<reference evidence="2 3" key="1">
    <citation type="journal article" date="2016" name="Mol. Biol. Evol.">
        <title>Comparative Genomics of Early-Diverging Mushroom-Forming Fungi Provides Insights into the Origins of Lignocellulose Decay Capabilities.</title>
        <authorList>
            <person name="Nagy L.G."/>
            <person name="Riley R."/>
            <person name="Tritt A."/>
            <person name="Adam C."/>
            <person name="Daum C."/>
            <person name="Floudas D."/>
            <person name="Sun H."/>
            <person name="Yadav J.S."/>
            <person name="Pangilinan J."/>
            <person name="Larsson K.H."/>
            <person name="Matsuura K."/>
            <person name="Barry K."/>
            <person name="Labutti K."/>
            <person name="Kuo R."/>
            <person name="Ohm R.A."/>
            <person name="Bhattacharya S.S."/>
            <person name="Shirouzu T."/>
            <person name="Yoshinaga Y."/>
            <person name="Martin F.M."/>
            <person name="Grigoriev I.V."/>
            <person name="Hibbett D.S."/>
        </authorList>
    </citation>
    <scope>NUCLEOTIDE SEQUENCE [LARGE SCALE GENOMIC DNA]</scope>
    <source>
        <strain evidence="2 3">CBS 109695</strain>
    </source>
</reference>
<accession>A0A166RI39</accession>
<organism evidence="2 3">
    <name type="scientific">Athelia psychrophila</name>
    <dbReference type="NCBI Taxonomy" id="1759441"/>
    <lineage>
        <taxon>Eukaryota</taxon>
        <taxon>Fungi</taxon>
        <taxon>Dikarya</taxon>
        <taxon>Basidiomycota</taxon>
        <taxon>Agaricomycotina</taxon>
        <taxon>Agaricomycetes</taxon>
        <taxon>Agaricomycetidae</taxon>
        <taxon>Atheliales</taxon>
        <taxon>Atheliaceae</taxon>
        <taxon>Athelia</taxon>
    </lineage>
</organism>
<feature type="chain" id="PRO_5007879113" evidence="1">
    <location>
        <begin position="19"/>
        <end position="125"/>
    </location>
</feature>
<keyword evidence="3" id="KW-1185">Reference proteome</keyword>
<feature type="signal peptide" evidence="1">
    <location>
        <begin position="1"/>
        <end position="18"/>
    </location>
</feature>
<gene>
    <name evidence="2" type="ORF">FIBSPDRAFT_268318</name>
</gene>